<dbReference type="Pfam" id="PF13596">
    <property type="entry name" value="PAS_10"/>
    <property type="match status" value="1"/>
</dbReference>
<dbReference type="Pfam" id="PF01814">
    <property type="entry name" value="Hemerythrin"/>
    <property type="match status" value="1"/>
</dbReference>
<dbReference type="SUPFAM" id="SSF55785">
    <property type="entry name" value="PYP-like sensor domain (PAS domain)"/>
    <property type="match status" value="1"/>
</dbReference>
<evidence type="ECO:0000313" key="3">
    <source>
        <dbReference type="EMBL" id="WEU40522.1"/>
    </source>
</evidence>
<organism evidence="3 4">
    <name type="scientific">Odinarchaeota yellowstonii (strain LCB_4)</name>
    <dbReference type="NCBI Taxonomy" id="1841599"/>
    <lineage>
        <taxon>Archaea</taxon>
        <taxon>Promethearchaeati</taxon>
        <taxon>Candidatus Odinarchaeota</taxon>
        <taxon>Candidatus Odinarchaeia</taxon>
        <taxon>Candidatus Odinarchaeales</taxon>
        <taxon>Candidatus Odinarchaeaceae</taxon>
        <taxon>Candidatus Odinarchaeum</taxon>
    </lineage>
</organism>
<gene>
    <name evidence="3" type="ORF">OdinLCB4_000910</name>
</gene>
<dbReference type="EMBL" id="CP091871">
    <property type="protein sequence ID" value="WEU40522.1"/>
    <property type="molecule type" value="Genomic_DNA"/>
</dbReference>
<dbReference type="InterPro" id="IPR035965">
    <property type="entry name" value="PAS-like_dom_sf"/>
</dbReference>
<dbReference type="InterPro" id="IPR007380">
    <property type="entry name" value="DUF438"/>
</dbReference>
<dbReference type="GO" id="GO:0005886">
    <property type="term" value="C:plasma membrane"/>
    <property type="evidence" value="ECO:0007669"/>
    <property type="project" value="TreeGrafter"/>
</dbReference>
<reference evidence="3" key="2">
    <citation type="journal article" date="2022" name="Nat. Microbiol.">
        <title>A closed Candidatus Odinarchaeum chromosome exposes Asgard archaeal viruses.</title>
        <authorList>
            <person name="Tamarit D."/>
            <person name="Caceres E.F."/>
            <person name="Krupovic M."/>
            <person name="Nijland R."/>
            <person name="Eme L."/>
            <person name="Robinson N.P."/>
            <person name="Ettema T.J.G."/>
        </authorList>
    </citation>
    <scope>NUCLEOTIDE SEQUENCE</scope>
    <source>
        <strain evidence="3">LCB_4</strain>
    </source>
</reference>
<accession>A0AAF0D2J3</accession>
<dbReference type="Pfam" id="PF04282">
    <property type="entry name" value="DUF438"/>
    <property type="match status" value="1"/>
</dbReference>
<dbReference type="Gene3D" id="3.30.450.20">
    <property type="entry name" value="PAS domain"/>
    <property type="match status" value="1"/>
</dbReference>
<feature type="domain" description="DUF438" evidence="2">
    <location>
        <begin position="14"/>
        <end position="79"/>
    </location>
</feature>
<name>A0AAF0D2J3_ODILC</name>
<dbReference type="PANTHER" id="PTHR39966:SF3">
    <property type="entry name" value="DUF438 DOMAIN-CONTAINING PROTEIN"/>
    <property type="match status" value="1"/>
</dbReference>
<evidence type="ECO:0000259" key="1">
    <source>
        <dbReference type="Pfam" id="PF01814"/>
    </source>
</evidence>
<dbReference type="InterPro" id="IPR012312">
    <property type="entry name" value="Hemerythrin-like"/>
</dbReference>
<protein>
    <submittedName>
        <fullName evidence="3">DUF438 domain-containing protein</fullName>
    </submittedName>
</protein>
<evidence type="ECO:0000313" key="4">
    <source>
        <dbReference type="Proteomes" id="UP000186851"/>
    </source>
</evidence>
<dbReference type="PANTHER" id="PTHR39966">
    <property type="entry name" value="BLL2471 PROTEIN-RELATED"/>
    <property type="match status" value="1"/>
</dbReference>
<reference evidence="3" key="1">
    <citation type="journal article" date="2017" name="Nature">
        <title>Asgard archaea illuminate the origin of eukaryotic cellular complexity.</title>
        <authorList>
            <person name="Zaremba-Niedzwiedzka K."/>
            <person name="Caceres E.F."/>
            <person name="Saw J.H."/>
            <person name="Backstrom D."/>
            <person name="Juzokaite L."/>
            <person name="Vancaester E."/>
            <person name="Seitz K.W."/>
            <person name="Anantharaman K."/>
            <person name="Starnawski P."/>
            <person name="Kjeldsen K.U."/>
            <person name="Scott M.B."/>
            <person name="Nunoura T."/>
            <person name="Banfield J.F."/>
            <person name="Schramm A."/>
            <person name="Baker B.J."/>
            <person name="Spang A."/>
            <person name="Ettema T.J.G."/>
        </authorList>
    </citation>
    <scope>NUCLEOTIDE SEQUENCE</scope>
    <source>
        <strain evidence="3">LCB_4</strain>
    </source>
</reference>
<dbReference type="AlphaFoldDB" id="A0AAF0D2J3"/>
<dbReference type="KEGG" id="oyw:OdinLCB4_000910"/>
<evidence type="ECO:0000259" key="2">
    <source>
        <dbReference type="Pfam" id="PF04282"/>
    </source>
</evidence>
<dbReference type="Proteomes" id="UP000186851">
    <property type="component" value="Chromosome"/>
</dbReference>
<sequence>MHEIISRREKKNKIKTLLKEIHENPQSTELKNELKKIVCDLQPSEIAAIEEELVKEGMSREELQKFCDVHLEVFKEALDKEQPIAPEGHPIRILMEEHKIMLQFSDNLRKIIEKSLSNQIDSKQALNKTEDIIKHFKESEKHYQREENVLFPYLERKGITQPPAIMWMEHDKIRAVKKTIYQIFEEQASKDFKEFLNSLTEANTNLNDILLSHFTKENKILFPTALNVIGEEEWSEIAEQFEEIGYCCFTPQPVRKPEIQQPKTTPQVSGLNLTFDTGNLTLEEISSILNTLPVDITFVDKDDRVKYYSNNKDRIFIRTKAVIGRKVQQCHPQKSIHVVEQILEEFKKGKRKVAEFWINLNDRLIYIRYFPVYNAEGRYLGCIEVTQDVTDMRKLKGEKRLLD</sequence>
<feature type="domain" description="Hemerythrin-like" evidence="1">
    <location>
        <begin position="89"/>
        <end position="225"/>
    </location>
</feature>
<proteinExistence type="predicted"/>
<dbReference type="Gene3D" id="1.20.120.520">
    <property type="entry name" value="nmb1532 protein domain like"/>
    <property type="match status" value="1"/>
</dbReference>